<dbReference type="GO" id="GO:0055085">
    <property type="term" value="P:transmembrane transport"/>
    <property type="evidence" value="ECO:0007669"/>
    <property type="project" value="InterPro"/>
</dbReference>
<evidence type="ECO:0000256" key="1">
    <source>
        <dbReference type="ARBA" id="ARBA00004167"/>
    </source>
</evidence>
<keyword evidence="5" id="KW-1003">Cell membrane</keyword>
<dbReference type="PROSITE" id="PS52015">
    <property type="entry name" value="TONB_CTD"/>
    <property type="match status" value="1"/>
</dbReference>
<dbReference type="InterPro" id="IPR006260">
    <property type="entry name" value="TonB/TolA_C"/>
</dbReference>
<evidence type="ECO:0000256" key="4">
    <source>
        <dbReference type="ARBA" id="ARBA00023136"/>
    </source>
</evidence>
<protein>
    <recommendedName>
        <fullName evidence="5">Protein TonB</fullName>
    </recommendedName>
</protein>
<keyword evidence="2" id="KW-0812">Transmembrane</keyword>
<keyword evidence="8" id="KW-1185">Reference proteome</keyword>
<dbReference type="KEGG" id="snan:I6N98_04735"/>
<evidence type="ECO:0000313" key="8">
    <source>
        <dbReference type="Proteomes" id="UP000596063"/>
    </source>
</evidence>
<sequence length="98" mass="10717">MASLGTTIKVAPNYPEDALRECIEGWVLVGFSVLKSGKTTEVRVLSSEPKGVFDKAAIETVEKLYYGGENTPEKRVDGVQFKFTWAIDKGSSGFEHCA</sequence>
<dbReference type="InterPro" id="IPR037682">
    <property type="entry name" value="TonB_C"/>
</dbReference>
<dbReference type="GO" id="GO:0031992">
    <property type="term" value="F:energy transducer activity"/>
    <property type="evidence" value="ECO:0007669"/>
    <property type="project" value="InterPro"/>
</dbReference>
<dbReference type="GO" id="GO:0030288">
    <property type="term" value="C:outer membrane-bounded periplasmic space"/>
    <property type="evidence" value="ECO:0007669"/>
    <property type="project" value="InterPro"/>
</dbReference>
<dbReference type="Pfam" id="PF03544">
    <property type="entry name" value="TonB_C"/>
    <property type="match status" value="1"/>
</dbReference>
<comment type="similarity">
    <text evidence="5">Belongs to the TonB family.</text>
</comment>
<dbReference type="PRINTS" id="PR01374">
    <property type="entry name" value="TONBPROTEIN"/>
</dbReference>
<dbReference type="AlphaFoldDB" id="A0A7T4R2C2"/>
<dbReference type="Gene3D" id="3.30.2420.10">
    <property type="entry name" value="TonB"/>
    <property type="match status" value="1"/>
</dbReference>
<dbReference type="GO" id="GO:0005886">
    <property type="term" value="C:plasma membrane"/>
    <property type="evidence" value="ECO:0007669"/>
    <property type="project" value="UniProtKB-SubCell"/>
</dbReference>
<evidence type="ECO:0000259" key="6">
    <source>
        <dbReference type="PROSITE" id="PS52015"/>
    </source>
</evidence>
<comment type="function">
    <text evidence="5">Interacts with outer membrane receptor proteins that carry out high-affinity binding and energy dependent uptake into the periplasmic space of specific substrates. It could act to transduce energy from the cytoplasmic membrane to specific energy-requiring processes in the outer membrane, resulting in the release into the periplasm of ligands bound by these outer membrane proteins.</text>
</comment>
<organism evidence="7 8">
    <name type="scientific">Spongiibacter nanhainus</name>
    <dbReference type="NCBI Taxonomy" id="2794344"/>
    <lineage>
        <taxon>Bacteria</taxon>
        <taxon>Pseudomonadati</taxon>
        <taxon>Pseudomonadota</taxon>
        <taxon>Gammaproteobacteria</taxon>
        <taxon>Cellvibrionales</taxon>
        <taxon>Spongiibacteraceae</taxon>
        <taxon>Spongiibacter</taxon>
    </lineage>
</organism>
<dbReference type="GO" id="GO:0015891">
    <property type="term" value="P:siderophore transport"/>
    <property type="evidence" value="ECO:0007669"/>
    <property type="project" value="InterPro"/>
</dbReference>
<feature type="domain" description="TonB C-terminal" evidence="6">
    <location>
        <begin position="1"/>
        <end position="94"/>
    </location>
</feature>
<reference evidence="7 8" key="1">
    <citation type="submission" date="2020-12" db="EMBL/GenBank/DDBJ databases">
        <authorList>
            <person name="Shan Y."/>
        </authorList>
    </citation>
    <scope>NUCLEOTIDE SEQUENCE [LARGE SCALE GENOMIC DNA]</scope>
    <source>
        <strain evidence="8">csc3.9</strain>
    </source>
</reference>
<dbReference type="InterPro" id="IPR003538">
    <property type="entry name" value="TonB"/>
</dbReference>
<evidence type="ECO:0000256" key="2">
    <source>
        <dbReference type="ARBA" id="ARBA00022692"/>
    </source>
</evidence>
<dbReference type="GO" id="GO:0015031">
    <property type="term" value="P:protein transport"/>
    <property type="evidence" value="ECO:0007669"/>
    <property type="project" value="UniProtKB-UniRule"/>
</dbReference>
<keyword evidence="3" id="KW-1133">Transmembrane helix</keyword>
<comment type="subcellular location">
    <subcellularLocation>
        <location evidence="5">Cell inner membrane</location>
        <topology evidence="5">Single-pass membrane protein</topology>
        <orientation evidence="5">Periplasmic side</orientation>
    </subcellularLocation>
    <subcellularLocation>
        <location evidence="1">Membrane</location>
        <topology evidence="1">Single-pass membrane protein</topology>
    </subcellularLocation>
</comment>
<evidence type="ECO:0000313" key="7">
    <source>
        <dbReference type="EMBL" id="QQD19164.1"/>
    </source>
</evidence>
<keyword evidence="5" id="KW-0735">Signal-anchor</keyword>
<dbReference type="EMBL" id="CP066167">
    <property type="protein sequence ID" value="QQD19164.1"/>
    <property type="molecule type" value="Genomic_DNA"/>
</dbReference>
<name>A0A7T4R2C2_9GAMM</name>
<proteinExistence type="inferred from homology"/>
<evidence type="ECO:0000256" key="5">
    <source>
        <dbReference type="RuleBase" id="RU362123"/>
    </source>
</evidence>
<keyword evidence="5" id="KW-0653">Protein transport</keyword>
<dbReference type="RefSeq" id="WP_198570649.1">
    <property type="nucleotide sequence ID" value="NZ_CP066167.1"/>
</dbReference>
<dbReference type="NCBIfam" id="TIGR01352">
    <property type="entry name" value="tonB_Cterm"/>
    <property type="match status" value="1"/>
</dbReference>
<dbReference type="SUPFAM" id="SSF74653">
    <property type="entry name" value="TolA/TonB C-terminal domain"/>
    <property type="match status" value="1"/>
</dbReference>
<gene>
    <name evidence="7" type="ORF">I6N98_04735</name>
</gene>
<accession>A0A7T4R2C2</accession>
<keyword evidence="5" id="KW-0997">Cell inner membrane</keyword>
<evidence type="ECO:0000256" key="3">
    <source>
        <dbReference type="ARBA" id="ARBA00022989"/>
    </source>
</evidence>
<dbReference type="Proteomes" id="UP000596063">
    <property type="component" value="Chromosome"/>
</dbReference>
<keyword evidence="5" id="KW-0813">Transport</keyword>
<keyword evidence="4" id="KW-0472">Membrane</keyword>